<evidence type="ECO:0000313" key="9">
    <source>
        <dbReference type="EMBL" id="CDN32865.1"/>
    </source>
</evidence>
<proteinExistence type="inferred from homology"/>
<evidence type="ECO:0000256" key="5">
    <source>
        <dbReference type="ARBA" id="ARBA00023237"/>
    </source>
</evidence>
<dbReference type="Proteomes" id="UP000027616">
    <property type="component" value="Chromosome I"/>
</dbReference>
<dbReference type="PATRIC" id="fig|1433126.3.peg.2769"/>
<dbReference type="InterPro" id="IPR012944">
    <property type="entry name" value="SusD_RagB_dom"/>
</dbReference>
<evidence type="ECO:0000256" key="1">
    <source>
        <dbReference type="ARBA" id="ARBA00004442"/>
    </source>
</evidence>
<accession>A0A060RB77</accession>
<keyword evidence="5" id="KW-0998">Cell outer membrane</keyword>
<dbReference type="STRING" id="1433126.BN938_2799"/>
<keyword evidence="10" id="KW-1185">Reference proteome</keyword>
<dbReference type="OrthoDB" id="724176at2"/>
<evidence type="ECO:0000259" key="7">
    <source>
        <dbReference type="Pfam" id="PF07980"/>
    </source>
</evidence>
<dbReference type="GO" id="GO:0009279">
    <property type="term" value="C:cell outer membrane"/>
    <property type="evidence" value="ECO:0007669"/>
    <property type="project" value="UniProtKB-SubCell"/>
</dbReference>
<dbReference type="AlphaFoldDB" id="A0A060RB77"/>
<sequence>MKKIYKFLIALTALLWVNVSCNYLDVVPDDVPTIDNAFSDRYTALQFLGTCYWHLPRLAGWSENPAIGGALEVWFPSEGPHFANSINIGRGFQNTSNPLTNYWSGTGGGKNLYAGIRDCNIFLENIDKVKDLSVQERQRWISEIKFLKAYYHFYLIRMYGPIHVVRENLPVHADTEKIRWERQKVDECYAYVFELLNEALMGDYLPLNNEVSAEFGRVTRPVVQSFKAEVAVYFASPLFNGNTEMVAFVDHDGKPFFNQTFDANRWKEAVKQCEEAIQICHSAGISLYQPSDYQTQYQISDITRLNVALRNSVSDRWNKETIWGLSTHVMDWGFQQACQPRFEASEMKPAKSYYGITMNVAELFYTENGVPLNEDTDSKYSRDNLYTTRTAGEKDKYYFSVGEQSATLNFDREPRFYSTLSFDRGKWYGAGRLSDDVNTWVVKARYGEVSSVANPGEYSATGYWPKKLVNVKSEFKDPNTYTAETYPFPAMRLAALYLYYAEALLESDAPLADVQMWVDKIRSRAGLKGVVESWQNHSTNPALPTMKSGMRRIVHRERNIELSCEGYYYWDVRRWKSAPEELNRPIKGWNVLTTALADYYSVKTLHNQTFYPRDYFSPIPEKEIINNPKLIQNPGW</sequence>
<gene>
    <name evidence="9" type="ORF">BN938_2799</name>
</gene>
<dbReference type="Gene3D" id="1.25.40.390">
    <property type="match status" value="1"/>
</dbReference>
<keyword evidence="4" id="KW-0472">Membrane</keyword>
<evidence type="ECO:0000256" key="4">
    <source>
        <dbReference type="ARBA" id="ARBA00023136"/>
    </source>
</evidence>
<feature type="chain" id="PRO_5001585790" evidence="6">
    <location>
        <begin position="23"/>
        <end position="636"/>
    </location>
</feature>
<evidence type="ECO:0000313" key="10">
    <source>
        <dbReference type="Proteomes" id="UP000027616"/>
    </source>
</evidence>
<feature type="domain" description="RagB/SusD" evidence="7">
    <location>
        <begin position="320"/>
        <end position="636"/>
    </location>
</feature>
<evidence type="ECO:0000259" key="8">
    <source>
        <dbReference type="Pfam" id="PF14322"/>
    </source>
</evidence>
<feature type="signal peptide" evidence="6">
    <location>
        <begin position="1"/>
        <end position="22"/>
    </location>
</feature>
<dbReference type="KEGG" id="rbc:BN938_2799"/>
<evidence type="ECO:0000256" key="6">
    <source>
        <dbReference type="SAM" id="SignalP"/>
    </source>
</evidence>
<dbReference type="eggNOG" id="COG0614">
    <property type="taxonomic scope" value="Bacteria"/>
</dbReference>
<dbReference type="SUPFAM" id="SSF48452">
    <property type="entry name" value="TPR-like"/>
    <property type="match status" value="1"/>
</dbReference>
<reference evidence="9 10" key="1">
    <citation type="journal article" date="2015" name="Genome Announc.">
        <title>Complete Genome Sequence of the Novel Leech Symbiont Mucinivorans hirudinis M3T.</title>
        <authorList>
            <person name="Nelson M.C."/>
            <person name="Bomar L."/>
            <person name="Graf J."/>
        </authorList>
    </citation>
    <scope>NUCLEOTIDE SEQUENCE [LARGE SCALE GENOMIC DNA]</scope>
    <source>
        <strain evidence="10">M3</strain>
    </source>
</reference>
<comment type="similarity">
    <text evidence="2">Belongs to the SusD family.</text>
</comment>
<dbReference type="InterPro" id="IPR011990">
    <property type="entry name" value="TPR-like_helical_dom_sf"/>
</dbReference>
<evidence type="ECO:0000256" key="3">
    <source>
        <dbReference type="ARBA" id="ARBA00022729"/>
    </source>
</evidence>
<keyword evidence="3 6" id="KW-0732">Signal</keyword>
<evidence type="ECO:0000256" key="2">
    <source>
        <dbReference type="ARBA" id="ARBA00006275"/>
    </source>
</evidence>
<name>A0A060RB77_9BACT</name>
<dbReference type="Pfam" id="PF07980">
    <property type="entry name" value="SusD_RagB"/>
    <property type="match status" value="1"/>
</dbReference>
<organism evidence="9 10">
    <name type="scientific">Mucinivorans hirudinis</name>
    <dbReference type="NCBI Taxonomy" id="1433126"/>
    <lineage>
        <taxon>Bacteria</taxon>
        <taxon>Pseudomonadati</taxon>
        <taxon>Bacteroidota</taxon>
        <taxon>Bacteroidia</taxon>
        <taxon>Bacteroidales</taxon>
        <taxon>Rikenellaceae</taxon>
        <taxon>Mucinivorans</taxon>
    </lineage>
</organism>
<dbReference type="EMBL" id="HG934468">
    <property type="protein sequence ID" value="CDN32865.1"/>
    <property type="molecule type" value="Genomic_DNA"/>
</dbReference>
<dbReference type="Pfam" id="PF14322">
    <property type="entry name" value="SusD-like_3"/>
    <property type="match status" value="1"/>
</dbReference>
<feature type="domain" description="SusD-like N-terminal" evidence="8">
    <location>
        <begin position="99"/>
        <end position="199"/>
    </location>
</feature>
<dbReference type="HOGENOM" id="CLU_015553_0_3_10"/>
<protein>
    <submittedName>
        <fullName evidence="9">SusD family outer membrane protein</fullName>
    </submittedName>
</protein>
<dbReference type="InterPro" id="IPR033985">
    <property type="entry name" value="SusD-like_N"/>
</dbReference>
<comment type="subcellular location">
    <subcellularLocation>
        <location evidence="1">Cell outer membrane</location>
    </subcellularLocation>
</comment>